<feature type="compositionally biased region" description="Basic and acidic residues" evidence="1">
    <location>
        <begin position="24"/>
        <end position="52"/>
    </location>
</feature>
<organism evidence="2 3">
    <name type="scientific">Blyttiomyces helicus</name>
    <dbReference type="NCBI Taxonomy" id="388810"/>
    <lineage>
        <taxon>Eukaryota</taxon>
        <taxon>Fungi</taxon>
        <taxon>Fungi incertae sedis</taxon>
        <taxon>Chytridiomycota</taxon>
        <taxon>Chytridiomycota incertae sedis</taxon>
        <taxon>Chytridiomycetes</taxon>
        <taxon>Chytridiomycetes incertae sedis</taxon>
        <taxon>Blyttiomyces</taxon>
    </lineage>
</organism>
<keyword evidence="3" id="KW-1185">Reference proteome</keyword>
<name>A0A4P9W8Q6_9FUNG</name>
<evidence type="ECO:0000313" key="3">
    <source>
        <dbReference type="Proteomes" id="UP000269721"/>
    </source>
</evidence>
<accession>A0A4P9W8Q6</accession>
<gene>
    <name evidence="2" type="ORF">BDK51DRAFT_34566</name>
</gene>
<dbReference type="AlphaFoldDB" id="A0A4P9W8Q6"/>
<evidence type="ECO:0000313" key="2">
    <source>
        <dbReference type="EMBL" id="RKO88522.1"/>
    </source>
</evidence>
<dbReference type="Proteomes" id="UP000269721">
    <property type="component" value="Unassembled WGS sequence"/>
</dbReference>
<proteinExistence type="predicted"/>
<feature type="region of interest" description="Disordered" evidence="1">
    <location>
        <begin position="1"/>
        <end position="60"/>
    </location>
</feature>
<protein>
    <submittedName>
        <fullName evidence="2">Uncharacterized protein</fullName>
    </submittedName>
</protein>
<sequence length="141" mass="16485">MTRPRSQPSANTGLLKGLHRRKSKKEDMQENEAAKKEKNDEEKRERDQKQAEELGTTPRFMWGDNSNWQLLALVKQVKDEQVAAQEEQTGILARLRYWKVAYSQNENYLLLANLHFETLYNRNKAVSGTFNVHKCPRVLII</sequence>
<feature type="compositionally biased region" description="Polar residues" evidence="1">
    <location>
        <begin position="1"/>
        <end position="12"/>
    </location>
</feature>
<dbReference type="EMBL" id="KZ996660">
    <property type="protein sequence ID" value="RKO88522.1"/>
    <property type="molecule type" value="Genomic_DNA"/>
</dbReference>
<reference evidence="3" key="1">
    <citation type="journal article" date="2018" name="Nat. Microbiol.">
        <title>Leveraging single-cell genomics to expand the fungal tree of life.</title>
        <authorList>
            <person name="Ahrendt S.R."/>
            <person name="Quandt C.A."/>
            <person name="Ciobanu D."/>
            <person name="Clum A."/>
            <person name="Salamov A."/>
            <person name="Andreopoulos B."/>
            <person name="Cheng J.F."/>
            <person name="Woyke T."/>
            <person name="Pelin A."/>
            <person name="Henrissat B."/>
            <person name="Reynolds N.K."/>
            <person name="Benny G.L."/>
            <person name="Smith M.E."/>
            <person name="James T.Y."/>
            <person name="Grigoriev I.V."/>
        </authorList>
    </citation>
    <scope>NUCLEOTIDE SEQUENCE [LARGE SCALE GENOMIC DNA]</scope>
</reference>
<evidence type="ECO:0000256" key="1">
    <source>
        <dbReference type="SAM" id="MobiDB-lite"/>
    </source>
</evidence>